<dbReference type="PROSITE" id="PS51194">
    <property type="entry name" value="HELICASE_CTER"/>
    <property type="match status" value="1"/>
</dbReference>
<dbReference type="AlphaFoldDB" id="A3ZP40"/>
<evidence type="ECO:0000256" key="7">
    <source>
        <dbReference type="ARBA" id="ARBA00022840"/>
    </source>
</evidence>
<comment type="similarity">
    <text evidence="2">In the central section; belongs to the CRISPR-associated helicase Cas3 family.</text>
</comment>
<keyword evidence="4" id="KW-0547">Nucleotide-binding</keyword>
<sequence>MRVLVEQTFGESVKWLDRLGLLAGIADWTETGPDGLPTNEARLRRNSNGQGCGYEPNPAAACRDDWASQNGGQGQHPIAVHLLMGGEQRTDWALWPERDAILIGTQDMLLSRALNRGYAGRRTRWPIEFGLLNNDCMWIFDEVQVMGSGLATGLQLEAFRSKEINGTSYFGTERPCVSWYMSATGSRRLLTSREWRSGEGDIRPDDFVRELSPAERDDKEGVLGQRRLATKQLESQPAWSLDERDAAERIVARHREMLQALAGAPQEIPRRTLIVCNTVDRARAIHAALTDKLDYNAEETLVLLHSRFRPPDRARQQDRLKDKLDPNIGQIIVATQVVEAGVDLSSAIQWTEVAPLPSIVQRLGRLNRAGEFGHDGQTKCGWTPVAVLLGVPLPSPPPKQTNKEMEQHEKAVTGAYLPYDRNECEAAQESLKDVRDASPANLDTQLRSALDSTLQPPAYSLQRHELLDFFDTDSNLSLGYTDVSPFVRGIDPETDIYVVWREWEGAAPPFDFDIGRQEICQVPIWKVIGKDRRQGFVWQGRERGWQPATRDNLLPGATLLLPTSAGGYADILGWTGDQNSQVSDLYQPPSRPTDEDLLSNLERGWQSIESHTTDVQSCWNTIQELLGLDDVELRAAIDEAILWHDYGKLVSRWQAATRLLACKAGLVWPRDIAPIGKFSISESPLLVGLSGTKLYWAIRNIRRSFAPKLRHEVASALALRQHHRRDRRDPKICELLAEYLVMAHHGHVRKALRDELPRDPRRIRRGPDEVRGIRDQTPIPGVAINEKPLPATESLSIACRQMGRLPDGSESWTRTVLRLLDHFGPFRLAYYEALVRAADCRASAEPKTNVLIASPRQPNEPLVSTTLEEFEQ</sequence>
<evidence type="ECO:0008006" key="13">
    <source>
        <dbReference type="Google" id="ProtNLM"/>
    </source>
</evidence>
<evidence type="ECO:0000256" key="4">
    <source>
        <dbReference type="ARBA" id="ARBA00022741"/>
    </source>
</evidence>
<dbReference type="SMART" id="SM00490">
    <property type="entry name" value="HELICc"/>
    <property type="match status" value="1"/>
</dbReference>
<evidence type="ECO:0000313" key="11">
    <source>
        <dbReference type="EMBL" id="EAQ81514.1"/>
    </source>
</evidence>
<dbReference type="InterPro" id="IPR054712">
    <property type="entry name" value="Cas3-like_dom"/>
</dbReference>
<gene>
    <name evidence="11" type="ORF">DSM3645_28072</name>
</gene>
<dbReference type="eggNOG" id="COG1203">
    <property type="taxonomic scope" value="Bacteria"/>
</dbReference>
<evidence type="ECO:0000259" key="9">
    <source>
        <dbReference type="PROSITE" id="PS51194"/>
    </source>
</evidence>
<evidence type="ECO:0000256" key="3">
    <source>
        <dbReference type="ARBA" id="ARBA00022723"/>
    </source>
</evidence>
<keyword evidence="7" id="KW-0067">ATP-binding</keyword>
<dbReference type="GO" id="GO:0046872">
    <property type="term" value="F:metal ion binding"/>
    <property type="evidence" value="ECO:0007669"/>
    <property type="project" value="UniProtKB-KW"/>
</dbReference>
<evidence type="ECO:0000256" key="8">
    <source>
        <dbReference type="ARBA" id="ARBA00023118"/>
    </source>
</evidence>
<feature type="domain" description="HD Cas3-type" evidence="10">
    <location>
        <begin position="601"/>
        <end position="842"/>
    </location>
</feature>
<evidence type="ECO:0000256" key="5">
    <source>
        <dbReference type="ARBA" id="ARBA00022801"/>
    </source>
</evidence>
<proteinExistence type="inferred from homology"/>
<evidence type="ECO:0000256" key="1">
    <source>
        <dbReference type="ARBA" id="ARBA00006847"/>
    </source>
</evidence>
<dbReference type="EMBL" id="AANZ01000004">
    <property type="protein sequence ID" value="EAQ81514.1"/>
    <property type="molecule type" value="Genomic_DNA"/>
</dbReference>
<keyword evidence="8" id="KW-0051">Antiviral defense</keyword>
<comment type="similarity">
    <text evidence="1">In the N-terminal section; belongs to the CRISPR-associated nuclease Cas3-HD family.</text>
</comment>
<evidence type="ECO:0000259" key="10">
    <source>
        <dbReference type="PROSITE" id="PS51643"/>
    </source>
</evidence>
<dbReference type="InterPro" id="IPR038257">
    <property type="entry name" value="CRISPR-assoc_Cas3_HD_sf"/>
</dbReference>
<keyword evidence="3" id="KW-0479">Metal-binding</keyword>
<evidence type="ECO:0000313" key="12">
    <source>
        <dbReference type="Proteomes" id="UP000004358"/>
    </source>
</evidence>
<dbReference type="GO" id="GO:0016787">
    <property type="term" value="F:hydrolase activity"/>
    <property type="evidence" value="ECO:0007669"/>
    <property type="project" value="UniProtKB-KW"/>
</dbReference>
<evidence type="ECO:0000256" key="6">
    <source>
        <dbReference type="ARBA" id="ARBA00022806"/>
    </source>
</evidence>
<dbReference type="Gene3D" id="3.40.50.300">
    <property type="entry name" value="P-loop containing nucleotide triphosphate hydrolases"/>
    <property type="match status" value="1"/>
</dbReference>
<keyword evidence="6" id="KW-0347">Helicase</keyword>
<dbReference type="SUPFAM" id="SSF52540">
    <property type="entry name" value="P-loop containing nucleoside triphosphate hydrolases"/>
    <property type="match status" value="1"/>
</dbReference>
<dbReference type="GO" id="GO:0005524">
    <property type="term" value="F:ATP binding"/>
    <property type="evidence" value="ECO:0007669"/>
    <property type="project" value="UniProtKB-KW"/>
</dbReference>
<feature type="domain" description="Helicase C-terminal" evidence="9">
    <location>
        <begin position="256"/>
        <end position="435"/>
    </location>
</feature>
<dbReference type="Pfam" id="PF22590">
    <property type="entry name" value="Cas3-like_C_2"/>
    <property type="match status" value="1"/>
</dbReference>
<dbReference type="GO" id="GO:0051607">
    <property type="term" value="P:defense response to virus"/>
    <property type="evidence" value="ECO:0007669"/>
    <property type="project" value="UniProtKB-KW"/>
</dbReference>
<comment type="caution">
    <text evidence="11">The sequence shown here is derived from an EMBL/GenBank/DDBJ whole genome shotgun (WGS) entry which is preliminary data.</text>
</comment>
<reference evidence="11 12" key="1">
    <citation type="submission" date="2006-02" db="EMBL/GenBank/DDBJ databases">
        <authorList>
            <person name="Amann R."/>
            <person name="Ferriera S."/>
            <person name="Johnson J."/>
            <person name="Kravitz S."/>
            <person name="Halpern A."/>
            <person name="Remington K."/>
            <person name="Beeson K."/>
            <person name="Tran B."/>
            <person name="Rogers Y.-H."/>
            <person name="Friedman R."/>
            <person name="Venter J.C."/>
        </authorList>
    </citation>
    <scope>NUCLEOTIDE SEQUENCE [LARGE SCALE GENOMIC DNA]</scope>
    <source>
        <strain evidence="11 12">DSM 3645</strain>
    </source>
</reference>
<organism evidence="11 12">
    <name type="scientific">Blastopirellula marina DSM 3645</name>
    <dbReference type="NCBI Taxonomy" id="314230"/>
    <lineage>
        <taxon>Bacteria</taxon>
        <taxon>Pseudomonadati</taxon>
        <taxon>Planctomycetota</taxon>
        <taxon>Planctomycetia</taxon>
        <taxon>Pirellulales</taxon>
        <taxon>Pirellulaceae</taxon>
        <taxon>Blastopirellula</taxon>
    </lineage>
</organism>
<dbReference type="InterPro" id="IPR006483">
    <property type="entry name" value="CRISPR-assoc_Cas3_HD"/>
</dbReference>
<evidence type="ECO:0000256" key="2">
    <source>
        <dbReference type="ARBA" id="ARBA00009046"/>
    </source>
</evidence>
<dbReference type="PROSITE" id="PS51643">
    <property type="entry name" value="HD_CAS3"/>
    <property type="match status" value="1"/>
</dbReference>
<dbReference type="InterPro" id="IPR001650">
    <property type="entry name" value="Helicase_C-like"/>
</dbReference>
<accession>A3ZP40</accession>
<dbReference type="Proteomes" id="UP000004358">
    <property type="component" value="Unassembled WGS sequence"/>
</dbReference>
<protein>
    <recommendedName>
        <fullName evidence="13">HD Cas3-type domain-containing protein</fullName>
    </recommendedName>
</protein>
<dbReference type="HOGENOM" id="CLU_010520_1_0_0"/>
<dbReference type="GO" id="GO:0004386">
    <property type="term" value="F:helicase activity"/>
    <property type="evidence" value="ECO:0007669"/>
    <property type="project" value="UniProtKB-KW"/>
</dbReference>
<dbReference type="STRING" id="314230.DSM3645_28072"/>
<name>A3ZP40_9BACT</name>
<dbReference type="InterPro" id="IPR027417">
    <property type="entry name" value="P-loop_NTPase"/>
</dbReference>
<keyword evidence="5" id="KW-0378">Hydrolase</keyword>
<dbReference type="Gene3D" id="1.10.3210.30">
    <property type="match status" value="1"/>
</dbReference>